<dbReference type="EMBL" id="BBJU01000030">
    <property type="protein sequence ID" value="GAK73043.1"/>
    <property type="molecule type" value="Genomic_DNA"/>
</dbReference>
<gene>
    <name evidence="5" type="ORF">RRU01S_30_00410</name>
</gene>
<dbReference type="OrthoDB" id="110167at2"/>
<evidence type="ECO:0000259" key="4">
    <source>
        <dbReference type="PROSITE" id="PS01124"/>
    </source>
</evidence>
<dbReference type="InterPro" id="IPR009057">
    <property type="entry name" value="Homeodomain-like_sf"/>
</dbReference>
<accession>A0A081D297</accession>
<dbReference type="GO" id="GO:0003700">
    <property type="term" value="F:DNA-binding transcription factor activity"/>
    <property type="evidence" value="ECO:0007669"/>
    <property type="project" value="InterPro"/>
</dbReference>
<keyword evidence="1" id="KW-0805">Transcription regulation</keyword>
<dbReference type="InterPro" id="IPR018060">
    <property type="entry name" value="HTH_AraC"/>
</dbReference>
<dbReference type="Gene3D" id="1.10.10.60">
    <property type="entry name" value="Homeodomain-like"/>
    <property type="match status" value="1"/>
</dbReference>
<dbReference type="PROSITE" id="PS00041">
    <property type="entry name" value="HTH_ARAC_FAMILY_1"/>
    <property type="match status" value="1"/>
</dbReference>
<evidence type="ECO:0000256" key="2">
    <source>
        <dbReference type="ARBA" id="ARBA00023125"/>
    </source>
</evidence>
<evidence type="ECO:0000256" key="3">
    <source>
        <dbReference type="ARBA" id="ARBA00023163"/>
    </source>
</evidence>
<dbReference type="eggNOG" id="COG2207">
    <property type="taxonomic scope" value="Bacteria"/>
</dbReference>
<dbReference type="PANTHER" id="PTHR46796">
    <property type="entry name" value="HTH-TYPE TRANSCRIPTIONAL ACTIVATOR RHAS-RELATED"/>
    <property type="match status" value="1"/>
</dbReference>
<dbReference type="InterPro" id="IPR018062">
    <property type="entry name" value="HTH_AraC-typ_CS"/>
</dbReference>
<dbReference type="PANTHER" id="PTHR46796:SF6">
    <property type="entry name" value="ARAC SUBFAMILY"/>
    <property type="match status" value="1"/>
</dbReference>
<evidence type="ECO:0000313" key="6">
    <source>
        <dbReference type="Proteomes" id="UP000028701"/>
    </source>
</evidence>
<dbReference type="SMART" id="SM00342">
    <property type="entry name" value="HTH_ARAC"/>
    <property type="match status" value="1"/>
</dbReference>
<sequence length="303" mass="33381">MTYLHSMTSFTEGIRAVGPAKWRALDGLVGVFWDAEGMAGASGYYLSPDPRIVIFFNDVSSHIHMTNRETGATERYRPMKRAIYVPAGVPLWTTFNAFHRFSHLDIHLHKDKMMRYLAPSVGQSVAKSALQRPVEIQDAGAIEAIAGLLVSEVSSPSKHSIYAESLVGSIVTGLLDLTEDEVEHTNARLTQAQMNRLIAVVNQRADYRMTIGEMAETVGLSESWFANVFKQTTGKTPLQWQLGKRIGVAQSLLSQSDLSVAAIAAQLGFSDQAHLTKTFRQVAGETPAAWRRMQQRGVMLDSG</sequence>
<dbReference type="RefSeq" id="WP_108722712.1">
    <property type="nucleotide sequence ID" value="NZ_BBJU01000030.1"/>
</dbReference>
<keyword evidence="2" id="KW-0238">DNA-binding</keyword>
<reference evidence="5 6" key="1">
    <citation type="submission" date="2014-08" db="EMBL/GenBank/DDBJ databases">
        <title>Whole genome shotgun sequence of Rhizobium rubi NBRC 13261.</title>
        <authorList>
            <person name="Katano-Makiyama Y."/>
            <person name="Hosoyama A."/>
            <person name="Hashimoto M."/>
            <person name="Hosoyama Y."/>
            <person name="Noguchi M."/>
            <person name="Tsuchikane K."/>
            <person name="Uohara A."/>
            <person name="Ohji S."/>
            <person name="Ichikawa N."/>
            <person name="Kimura A."/>
            <person name="Yamazoe A."/>
            <person name="Fujita N."/>
        </authorList>
    </citation>
    <scope>NUCLEOTIDE SEQUENCE [LARGE SCALE GENOMIC DNA]</scope>
    <source>
        <strain evidence="5 6">NBRC 13261</strain>
    </source>
</reference>
<dbReference type="SUPFAM" id="SSF46689">
    <property type="entry name" value="Homeodomain-like"/>
    <property type="match status" value="2"/>
</dbReference>
<organism evidence="5 6">
    <name type="scientific">Agrobacterium rubi TR3 = NBRC 13261</name>
    <dbReference type="NCBI Taxonomy" id="1368415"/>
    <lineage>
        <taxon>Bacteria</taxon>
        <taxon>Pseudomonadati</taxon>
        <taxon>Pseudomonadota</taxon>
        <taxon>Alphaproteobacteria</taxon>
        <taxon>Hyphomicrobiales</taxon>
        <taxon>Rhizobiaceae</taxon>
        <taxon>Rhizobium/Agrobacterium group</taxon>
        <taxon>Agrobacterium</taxon>
    </lineage>
</organism>
<dbReference type="AlphaFoldDB" id="A0A081D297"/>
<keyword evidence="3" id="KW-0804">Transcription</keyword>
<dbReference type="InterPro" id="IPR050204">
    <property type="entry name" value="AraC_XylS_family_regulators"/>
</dbReference>
<evidence type="ECO:0000256" key="1">
    <source>
        <dbReference type="ARBA" id="ARBA00023015"/>
    </source>
</evidence>
<evidence type="ECO:0000313" key="5">
    <source>
        <dbReference type="EMBL" id="GAK73043.1"/>
    </source>
</evidence>
<dbReference type="Pfam" id="PF12833">
    <property type="entry name" value="HTH_18"/>
    <property type="match status" value="1"/>
</dbReference>
<feature type="domain" description="HTH araC/xylS-type" evidence="4">
    <location>
        <begin position="195"/>
        <end position="293"/>
    </location>
</feature>
<name>A0A081D297_9HYPH</name>
<dbReference type="GO" id="GO:0043565">
    <property type="term" value="F:sequence-specific DNA binding"/>
    <property type="evidence" value="ECO:0007669"/>
    <property type="project" value="InterPro"/>
</dbReference>
<proteinExistence type="predicted"/>
<protein>
    <submittedName>
        <fullName evidence="5">Putative AraC family transcriptional regulator</fullName>
    </submittedName>
</protein>
<dbReference type="PROSITE" id="PS01124">
    <property type="entry name" value="HTH_ARAC_FAMILY_2"/>
    <property type="match status" value="1"/>
</dbReference>
<dbReference type="Proteomes" id="UP000028701">
    <property type="component" value="Unassembled WGS sequence"/>
</dbReference>
<comment type="caution">
    <text evidence="5">The sequence shown here is derived from an EMBL/GenBank/DDBJ whole genome shotgun (WGS) entry which is preliminary data.</text>
</comment>